<sequence length="108" mass="11726">MTRAAGDPGIKGGRAVQCSRDIGRFPCDRLEGQSPAVDPMGNIACGDRGRGQAWRQGRRGRVVWPEGASCSPGAARWAPAGDPPRKDKRMLTLVIHRTRTYIHIHDGP</sequence>
<evidence type="ECO:0000313" key="3">
    <source>
        <dbReference type="Proteomes" id="UP001066276"/>
    </source>
</evidence>
<accession>A0AAV7UNF7</accession>
<dbReference type="Proteomes" id="UP001066276">
    <property type="component" value="Chromosome 3_1"/>
</dbReference>
<protein>
    <submittedName>
        <fullName evidence="2">Uncharacterized protein</fullName>
    </submittedName>
</protein>
<organism evidence="2 3">
    <name type="scientific">Pleurodeles waltl</name>
    <name type="common">Iberian ribbed newt</name>
    <dbReference type="NCBI Taxonomy" id="8319"/>
    <lineage>
        <taxon>Eukaryota</taxon>
        <taxon>Metazoa</taxon>
        <taxon>Chordata</taxon>
        <taxon>Craniata</taxon>
        <taxon>Vertebrata</taxon>
        <taxon>Euteleostomi</taxon>
        <taxon>Amphibia</taxon>
        <taxon>Batrachia</taxon>
        <taxon>Caudata</taxon>
        <taxon>Salamandroidea</taxon>
        <taxon>Salamandridae</taxon>
        <taxon>Pleurodelinae</taxon>
        <taxon>Pleurodeles</taxon>
    </lineage>
</organism>
<feature type="region of interest" description="Disordered" evidence="1">
    <location>
        <begin position="47"/>
        <end position="84"/>
    </location>
</feature>
<reference evidence="2" key="1">
    <citation type="journal article" date="2022" name="bioRxiv">
        <title>Sequencing and chromosome-scale assembly of the giantPleurodeles waltlgenome.</title>
        <authorList>
            <person name="Brown T."/>
            <person name="Elewa A."/>
            <person name="Iarovenko S."/>
            <person name="Subramanian E."/>
            <person name="Araus A.J."/>
            <person name="Petzold A."/>
            <person name="Susuki M."/>
            <person name="Suzuki K.-i.T."/>
            <person name="Hayashi T."/>
            <person name="Toyoda A."/>
            <person name="Oliveira C."/>
            <person name="Osipova E."/>
            <person name="Leigh N.D."/>
            <person name="Simon A."/>
            <person name="Yun M.H."/>
        </authorList>
    </citation>
    <scope>NUCLEOTIDE SEQUENCE</scope>
    <source>
        <strain evidence="2">20211129_DDA</strain>
        <tissue evidence="2">Liver</tissue>
    </source>
</reference>
<keyword evidence="3" id="KW-1185">Reference proteome</keyword>
<proteinExistence type="predicted"/>
<dbReference type="EMBL" id="JANPWB010000005">
    <property type="protein sequence ID" value="KAJ1190563.1"/>
    <property type="molecule type" value="Genomic_DNA"/>
</dbReference>
<name>A0AAV7UNF7_PLEWA</name>
<comment type="caution">
    <text evidence="2">The sequence shown here is derived from an EMBL/GenBank/DDBJ whole genome shotgun (WGS) entry which is preliminary data.</text>
</comment>
<gene>
    <name evidence="2" type="ORF">NDU88_007301</name>
</gene>
<dbReference type="AlphaFoldDB" id="A0AAV7UNF7"/>
<evidence type="ECO:0000256" key="1">
    <source>
        <dbReference type="SAM" id="MobiDB-lite"/>
    </source>
</evidence>
<evidence type="ECO:0000313" key="2">
    <source>
        <dbReference type="EMBL" id="KAJ1190563.1"/>
    </source>
</evidence>